<protein>
    <submittedName>
        <fullName evidence="1">Uncharacterized protein</fullName>
    </submittedName>
</protein>
<dbReference type="EMBL" id="ONZQ02000009">
    <property type="protein sequence ID" value="SPO03727.1"/>
    <property type="molecule type" value="Genomic_DNA"/>
</dbReference>
<name>A0AAE8N018_9PEZI</name>
<dbReference type="Proteomes" id="UP001187682">
    <property type="component" value="Unassembled WGS sequence"/>
</dbReference>
<gene>
    <name evidence="1" type="ORF">DNG_06410</name>
</gene>
<organism evidence="1 2">
    <name type="scientific">Cephalotrichum gorgonifer</name>
    <dbReference type="NCBI Taxonomy" id="2041049"/>
    <lineage>
        <taxon>Eukaryota</taxon>
        <taxon>Fungi</taxon>
        <taxon>Dikarya</taxon>
        <taxon>Ascomycota</taxon>
        <taxon>Pezizomycotina</taxon>
        <taxon>Sordariomycetes</taxon>
        <taxon>Hypocreomycetidae</taxon>
        <taxon>Microascales</taxon>
        <taxon>Microascaceae</taxon>
        <taxon>Cephalotrichum</taxon>
    </lineage>
</organism>
<evidence type="ECO:0000313" key="1">
    <source>
        <dbReference type="EMBL" id="SPO03727.1"/>
    </source>
</evidence>
<reference evidence="1" key="1">
    <citation type="submission" date="2018-03" db="EMBL/GenBank/DDBJ databases">
        <authorList>
            <person name="Guldener U."/>
        </authorList>
    </citation>
    <scope>NUCLEOTIDE SEQUENCE</scope>
</reference>
<accession>A0AAE8N018</accession>
<keyword evidence="2" id="KW-1185">Reference proteome</keyword>
<dbReference type="SUPFAM" id="SSF52047">
    <property type="entry name" value="RNI-like"/>
    <property type="match status" value="1"/>
</dbReference>
<evidence type="ECO:0000313" key="2">
    <source>
        <dbReference type="Proteomes" id="UP001187682"/>
    </source>
</evidence>
<sequence>MSTPWLLTLPAELLADISSRFCPHCVGDSGLYLDLGSSERYDQLASQQRDLASLSRTSREIHAVATPFLYHLFATHQSTLYLHMRLQRTLYERPDLAAHVRRAAFVGYTNPAETDSVVNHLVARLKVPPPEGWIVPKKVMIVTKTGNRVESVREPLRHQFLVEMALNLTAGLEHLSMNLSLHASEDYGKNMLPSSTLPALRTLHLAHSYPAGFSLEVVSRLLQKAPNLRLLTLDGCSSVRYGSSPGPDLSNLSALRLVRPCFRENAHLAGLFASCSKLQGLAFHHWRGESYIYLPRRTPRELIQALLPCNQTLRYLEIQWAEDDDIYQDELVRSLKPFSSLETLVIDAACIYSNRTRDVEESEPPSSLADLLPTSIRYLLLWRVNLRMHQDLADFAQKARRGAFPNLKEVWISWVPADASLSQMMIWALEEDLQLAGISIRSLPYSKVEFFLDSEALLREDFSLHIPERSLQSTSP</sequence>
<dbReference type="InterPro" id="IPR032675">
    <property type="entry name" value="LRR_dom_sf"/>
</dbReference>
<dbReference type="Gene3D" id="3.80.10.10">
    <property type="entry name" value="Ribonuclease Inhibitor"/>
    <property type="match status" value="1"/>
</dbReference>
<dbReference type="AlphaFoldDB" id="A0AAE8N018"/>
<comment type="caution">
    <text evidence="1">The sequence shown here is derived from an EMBL/GenBank/DDBJ whole genome shotgun (WGS) entry which is preliminary data.</text>
</comment>
<proteinExistence type="predicted"/>